<dbReference type="AlphaFoldDB" id="A0A834H532"/>
<sequence>MAPSLCPQGLAVIHWGKKGHNCFNMYNVTEEYRDLPRQEVGESEIELFFADINEDSFIHLKSHEIGQDMWTLELWWVTFADDDSTRQLPSASRVGLSELRMGESKDYHDSYSDIEEIDYREWIHTA</sequence>
<accession>A0A834H532</accession>
<keyword evidence="2" id="KW-1185">Reference proteome</keyword>
<dbReference type="EMBL" id="WJXA01000004">
    <property type="protein sequence ID" value="KAF7145535.1"/>
    <property type="molecule type" value="Genomic_DNA"/>
</dbReference>
<evidence type="ECO:0000313" key="1">
    <source>
        <dbReference type="EMBL" id="KAF7145535.1"/>
    </source>
</evidence>
<gene>
    <name evidence="1" type="ORF">RHSIM_Rhsim04G0038400</name>
</gene>
<name>A0A834H532_RHOSS</name>
<comment type="caution">
    <text evidence="1">The sequence shown here is derived from an EMBL/GenBank/DDBJ whole genome shotgun (WGS) entry which is preliminary data.</text>
</comment>
<organism evidence="1 2">
    <name type="scientific">Rhododendron simsii</name>
    <name type="common">Sims's rhododendron</name>
    <dbReference type="NCBI Taxonomy" id="118357"/>
    <lineage>
        <taxon>Eukaryota</taxon>
        <taxon>Viridiplantae</taxon>
        <taxon>Streptophyta</taxon>
        <taxon>Embryophyta</taxon>
        <taxon>Tracheophyta</taxon>
        <taxon>Spermatophyta</taxon>
        <taxon>Magnoliopsida</taxon>
        <taxon>eudicotyledons</taxon>
        <taxon>Gunneridae</taxon>
        <taxon>Pentapetalae</taxon>
        <taxon>asterids</taxon>
        <taxon>Ericales</taxon>
        <taxon>Ericaceae</taxon>
        <taxon>Ericoideae</taxon>
        <taxon>Rhodoreae</taxon>
        <taxon>Rhododendron</taxon>
    </lineage>
</organism>
<dbReference type="Proteomes" id="UP000626092">
    <property type="component" value="Unassembled WGS sequence"/>
</dbReference>
<protein>
    <submittedName>
        <fullName evidence="1">Uncharacterized protein</fullName>
    </submittedName>
</protein>
<proteinExistence type="predicted"/>
<reference evidence="1" key="1">
    <citation type="submission" date="2019-11" db="EMBL/GenBank/DDBJ databases">
        <authorList>
            <person name="Liu Y."/>
            <person name="Hou J."/>
            <person name="Li T.-Q."/>
            <person name="Guan C.-H."/>
            <person name="Wu X."/>
            <person name="Wu H.-Z."/>
            <person name="Ling F."/>
            <person name="Zhang R."/>
            <person name="Shi X.-G."/>
            <person name="Ren J.-P."/>
            <person name="Chen E.-F."/>
            <person name="Sun J.-M."/>
        </authorList>
    </citation>
    <scope>NUCLEOTIDE SEQUENCE</scope>
    <source>
        <strain evidence="1">Adult_tree_wgs_1</strain>
        <tissue evidence="1">Leaves</tissue>
    </source>
</reference>
<evidence type="ECO:0000313" key="2">
    <source>
        <dbReference type="Proteomes" id="UP000626092"/>
    </source>
</evidence>